<dbReference type="InterPro" id="IPR050991">
    <property type="entry name" value="ECM_Regulatory_Proteins"/>
</dbReference>
<evidence type="ECO:0000256" key="1">
    <source>
        <dbReference type="ARBA" id="ARBA00022737"/>
    </source>
</evidence>
<dbReference type="InterPro" id="IPR036116">
    <property type="entry name" value="FN3_sf"/>
</dbReference>
<dbReference type="InterPro" id="IPR003961">
    <property type="entry name" value="FN3_dom"/>
</dbReference>
<dbReference type="PANTHER" id="PTHR46708:SF2">
    <property type="entry name" value="FIBRONECTIN TYPE-III DOMAIN-CONTAINING PROTEIN"/>
    <property type="match status" value="1"/>
</dbReference>
<feature type="domain" description="Fibronectin type-III" evidence="2">
    <location>
        <begin position="30"/>
        <end position="119"/>
    </location>
</feature>
<keyword evidence="4" id="KW-1185">Reference proteome</keyword>
<gene>
    <name evidence="3" type="ORF">ALE3EI_0695</name>
</gene>
<dbReference type="AlphaFoldDB" id="A0A7G8PSF6"/>
<dbReference type="KEGG" id="alti:ALE3EI_0695"/>
<evidence type="ECO:0000313" key="4">
    <source>
        <dbReference type="Proteomes" id="UP000515514"/>
    </source>
</evidence>
<dbReference type="Pfam" id="PF00041">
    <property type="entry name" value="fn3"/>
    <property type="match status" value="1"/>
</dbReference>
<evidence type="ECO:0000259" key="2">
    <source>
        <dbReference type="PROSITE" id="PS50853"/>
    </source>
</evidence>
<dbReference type="EMBL" id="CP052909">
    <property type="protein sequence ID" value="QNJ97272.1"/>
    <property type="molecule type" value="Genomic_DNA"/>
</dbReference>
<sequence>MKNLVLVLLLAVAVVSCNKDDDNGNANCADPNGLVIDLLGSTNVKISWGTGGETAWQIEYGPTGFELGTGTVIQTSQISYLINGLEPGTGYEVYLRSNCGSDGFSDYISISFVTLTGNPNCNAPSDLSLGLITSSTVEFSWLENNETAWQIEYGISGFTIGTGTVVETSQNVYTITGLSPSTTYEIYVRANCGSDGFSEYSDALVVTTTP</sequence>
<dbReference type="PROSITE" id="PS50853">
    <property type="entry name" value="FN3"/>
    <property type="match status" value="2"/>
</dbReference>
<dbReference type="Proteomes" id="UP000515514">
    <property type="component" value="Chromosome"/>
</dbReference>
<organism evidence="3 4">
    <name type="scientific">Constantimarinum furrinae</name>
    <dbReference type="NCBI Taxonomy" id="2562285"/>
    <lineage>
        <taxon>Bacteria</taxon>
        <taxon>Pseudomonadati</taxon>
        <taxon>Bacteroidota</taxon>
        <taxon>Flavobacteriia</taxon>
        <taxon>Flavobacteriales</taxon>
        <taxon>Flavobacteriaceae</taxon>
        <taxon>Altibacter/Constantimarinum group</taxon>
        <taxon>Constantimarinum</taxon>
    </lineage>
</organism>
<dbReference type="PANTHER" id="PTHR46708">
    <property type="entry name" value="TENASCIN"/>
    <property type="match status" value="1"/>
</dbReference>
<feature type="domain" description="Fibronectin type-III" evidence="2">
    <location>
        <begin position="123"/>
        <end position="210"/>
    </location>
</feature>
<keyword evidence="1" id="KW-0677">Repeat</keyword>
<name>A0A7G8PSF6_9FLAO</name>
<dbReference type="SUPFAM" id="SSF49265">
    <property type="entry name" value="Fibronectin type III"/>
    <property type="match status" value="1"/>
</dbReference>
<evidence type="ECO:0000313" key="3">
    <source>
        <dbReference type="EMBL" id="QNJ97272.1"/>
    </source>
</evidence>
<dbReference type="CDD" id="cd00063">
    <property type="entry name" value="FN3"/>
    <property type="match status" value="2"/>
</dbReference>
<proteinExistence type="predicted"/>
<dbReference type="PROSITE" id="PS51257">
    <property type="entry name" value="PROKAR_LIPOPROTEIN"/>
    <property type="match status" value="1"/>
</dbReference>
<protein>
    <recommendedName>
        <fullName evidence="2">Fibronectin type-III domain-containing protein</fullName>
    </recommendedName>
</protein>
<dbReference type="Gene3D" id="2.60.40.10">
    <property type="entry name" value="Immunoglobulins"/>
    <property type="match status" value="2"/>
</dbReference>
<accession>A0A7G8PSF6</accession>
<dbReference type="SMART" id="SM00060">
    <property type="entry name" value="FN3"/>
    <property type="match status" value="2"/>
</dbReference>
<reference evidence="3 4" key="1">
    <citation type="submission" date="2020-04" db="EMBL/GenBank/DDBJ databases">
        <title>Genome sequence of Altibacter aquimarinus strain ALE3EI.</title>
        <authorList>
            <person name="Oh H.-M."/>
            <person name="Jang D."/>
        </authorList>
    </citation>
    <scope>NUCLEOTIDE SEQUENCE [LARGE SCALE GENOMIC DNA]</scope>
    <source>
        <strain evidence="3 4">ALE3EI</strain>
    </source>
</reference>
<dbReference type="InterPro" id="IPR013783">
    <property type="entry name" value="Ig-like_fold"/>
</dbReference>
<dbReference type="RefSeq" id="WP_186990894.1">
    <property type="nucleotide sequence ID" value="NZ_CP052909.1"/>
</dbReference>